<comment type="catalytic activity">
    <reaction evidence="6">
        <text>L-dopachrome = 5,6-dihydroxyindole-2-carboxylate</text>
        <dbReference type="Rhea" id="RHEA:13041"/>
        <dbReference type="ChEBI" id="CHEBI:16875"/>
        <dbReference type="ChEBI" id="CHEBI:57509"/>
        <dbReference type="EC" id="5.3.3.12"/>
    </reaction>
</comment>
<name>A0A2W4QYK0_9GAMM</name>
<protein>
    <recommendedName>
        <fullName evidence="11">L-dopachrome isomerase</fullName>
        <ecNumber evidence="8">5.3.2.1</ecNumber>
        <ecNumber evidence="7">5.3.3.12</ecNumber>
    </recommendedName>
    <alternativeName>
        <fullName evidence="9">L-dopachrome tautomerase</fullName>
    </alternativeName>
    <alternativeName>
        <fullName evidence="10">Phenylpyruvate tautomerase</fullName>
    </alternativeName>
</protein>
<evidence type="ECO:0000256" key="7">
    <source>
        <dbReference type="ARBA" id="ARBA00038932"/>
    </source>
</evidence>
<gene>
    <name evidence="12" type="ORF">DM484_15360</name>
</gene>
<evidence type="ECO:0000256" key="8">
    <source>
        <dbReference type="ARBA" id="ARBA00039086"/>
    </source>
</evidence>
<dbReference type="Proteomes" id="UP000249396">
    <property type="component" value="Unassembled WGS sequence"/>
</dbReference>
<comment type="subcellular location">
    <subcellularLocation>
        <location evidence="1">Secreted</location>
    </subcellularLocation>
</comment>
<evidence type="ECO:0000256" key="3">
    <source>
        <dbReference type="ARBA" id="ARBA00022525"/>
    </source>
</evidence>
<comment type="catalytic activity">
    <reaction evidence="5">
        <text>3-phenylpyruvate = enol-phenylpyruvate</text>
        <dbReference type="Rhea" id="RHEA:17097"/>
        <dbReference type="ChEBI" id="CHEBI:16815"/>
        <dbReference type="ChEBI" id="CHEBI:18005"/>
        <dbReference type="EC" id="5.3.2.1"/>
    </reaction>
</comment>
<evidence type="ECO:0000256" key="10">
    <source>
        <dbReference type="ARBA" id="ARBA00041912"/>
    </source>
</evidence>
<dbReference type="SUPFAM" id="SSF55331">
    <property type="entry name" value="Tautomerase/MIF"/>
    <property type="match status" value="1"/>
</dbReference>
<dbReference type="InterPro" id="IPR014347">
    <property type="entry name" value="Tautomerase/MIF_sf"/>
</dbReference>
<dbReference type="InterPro" id="IPR001398">
    <property type="entry name" value="Macrophage_inhib_fac"/>
</dbReference>
<keyword evidence="3" id="KW-0964">Secreted</keyword>
<dbReference type="GO" id="GO:0005615">
    <property type="term" value="C:extracellular space"/>
    <property type="evidence" value="ECO:0007669"/>
    <property type="project" value="UniProtKB-KW"/>
</dbReference>
<dbReference type="EC" id="5.3.3.12" evidence="7"/>
<evidence type="ECO:0000256" key="2">
    <source>
        <dbReference type="ARBA" id="ARBA00022514"/>
    </source>
</evidence>
<keyword evidence="4" id="KW-0413">Isomerase</keyword>
<dbReference type="Pfam" id="PF01187">
    <property type="entry name" value="MIF"/>
    <property type="match status" value="1"/>
</dbReference>
<dbReference type="EMBL" id="QJPH01000345">
    <property type="protein sequence ID" value="PZN77075.1"/>
    <property type="molecule type" value="Genomic_DNA"/>
</dbReference>
<dbReference type="GO" id="GO:0050178">
    <property type="term" value="F:phenylpyruvate tautomerase activity"/>
    <property type="evidence" value="ECO:0007669"/>
    <property type="project" value="UniProtKB-EC"/>
</dbReference>
<dbReference type="GO" id="GO:0004167">
    <property type="term" value="F:dopachrome isomerase activity"/>
    <property type="evidence" value="ECO:0007669"/>
    <property type="project" value="UniProtKB-EC"/>
</dbReference>
<organism evidence="12 13">
    <name type="scientific">Candidatus Methylumidiphilus alinenensis</name>
    <dbReference type="NCBI Taxonomy" id="2202197"/>
    <lineage>
        <taxon>Bacteria</taxon>
        <taxon>Pseudomonadati</taxon>
        <taxon>Pseudomonadota</taxon>
        <taxon>Gammaproteobacteria</taxon>
        <taxon>Methylococcales</taxon>
        <taxon>Candidatus Methylumidiphilus</taxon>
    </lineage>
</organism>
<comment type="caution">
    <text evidence="12">The sequence shown here is derived from an EMBL/GenBank/DDBJ whole genome shotgun (WGS) entry which is preliminary data.</text>
</comment>
<evidence type="ECO:0000256" key="5">
    <source>
        <dbReference type="ARBA" id="ARBA00036735"/>
    </source>
</evidence>
<sequence length="114" mass="12761">MPYLKIQINQPISQEKSKALMVAASKQLSIDLDKPERYLMVELTTNPTMLLGGTDNPAAYLELKSINLPVGQTKNLSQSLTLLLEDELEILPSRIYIEFSDVKGGFWGWNGSTF</sequence>
<proteinExistence type="predicted"/>
<dbReference type="GO" id="GO:0005125">
    <property type="term" value="F:cytokine activity"/>
    <property type="evidence" value="ECO:0007669"/>
    <property type="project" value="UniProtKB-KW"/>
</dbReference>
<dbReference type="PANTHER" id="PTHR11954:SF6">
    <property type="entry name" value="MACROPHAGE MIGRATION INHIBITORY FACTOR"/>
    <property type="match status" value="1"/>
</dbReference>
<dbReference type="PANTHER" id="PTHR11954">
    <property type="entry name" value="D-DOPACHROME DECARBOXYLASE"/>
    <property type="match status" value="1"/>
</dbReference>
<evidence type="ECO:0000256" key="11">
    <source>
        <dbReference type="ARBA" id="ARBA00042730"/>
    </source>
</evidence>
<evidence type="ECO:0000256" key="1">
    <source>
        <dbReference type="ARBA" id="ARBA00004613"/>
    </source>
</evidence>
<accession>A0A2W4QYK0</accession>
<evidence type="ECO:0000256" key="6">
    <source>
        <dbReference type="ARBA" id="ARBA00036823"/>
    </source>
</evidence>
<reference evidence="12 13" key="1">
    <citation type="journal article" date="2018" name="Aquat. Microb. Ecol.">
        <title>Gammaproteobacterial methanotrophs dominate.</title>
        <authorList>
            <person name="Rissanen A.J."/>
            <person name="Saarenheimo J."/>
            <person name="Tiirola M."/>
            <person name="Peura S."/>
            <person name="Aalto S.L."/>
            <person name="Karvinen A."/>
            <person name="Nykanen H."/>
        </authorList>
    </citation>
    <scope>NUCLEOTIDE SEQUENCE [LARGE SCALE GENOMIC DNA]</scope>
    <source>
        <strain evidence="12">AMbin10</strain>
    </source>
</reference>
<evidence type="ECO:0000256" key="4">
    <source>
        <dbReference type="ARBA" id="ARBA00023235"/>
    </source>
</evidence>
<evidence type="ECO:0000313" key="12">
    <source>
        <dbReference type="EMBL" id="PZN77075.1"/>
    </source>
</evidence>
<dbReference type="Gene3D" id="3.30.429.10">
    <property type="entry name" value="Macrophage Migration Inhibitory Factor"/>
    <property type="match status" value="1"/>
</dbReference>
<keyword evidence="2" id="KW-0202">Cytokine</keyword>
<dbReference type="AlphaFoldDB" id="A0A2W4QYK0"/>
<evidence type="ECO:0000313" key="13">
    <source>
        <dbReference type="Proteomes" id="UP000249396"/>
    </source>
</evidence>
<dbReference type="EC" id="5.3.2.1" evidence="8"/>
<evidence type="ECO:0000256" key="9">
    <source>
        <dbReference type="ARBA" id="ARBA00041631"/>
    </source>
</evidence>